<feature type="signal peptide" evidence="1">
    <location>
        <begin position="1"/>
        <end position="21"/>
    </location>
</feature>
<name>A0AAE9YWS8_9GAMM</name>
<dbReference type="AlphaFoldDB" id="A0AAE9YWS8"/>
<feature type="chain" id="PRO_5042112699" evidence="1">
    <location>
        <begin position="22"/>
        <end position="310"/>
    </location>
</feature>
<accession>A0AAE9YWS8</accession>
<dbReference type="EMBL" id="CP059736">
    <property type="protein sequence ID" value="WDE02313.1"/>
    <property type="molecule type" value="Genomic_DNA"/>
</dbReference>
<evidence type="ECO:0000256" key="1">
    <source>
        <dbReference type="SAM" id="SignalP"/>
    </source>
</evidence>
<dbReference type="Proteomes" id="UP000032568">
    <property type="component" value="Chromosome pTact"/>
</dbReference>
<reference evidence="3 4" key="2">
    <citation type="journal article" date="2022" name="Mar. Drugs">
        <title>Bioassay-Guided Fractionation Leads to the Detection of Cholic Acid Generated by the Rare Thalassomonas sp.</title>
        <authorList>
            <person name="Pheiffer F."/>
            <person name="Schneider Y.K."/>
            <person name="Hansen E.H."/>
            <person name="Andersen J.H."/>
            <person name="Isaksson J."/>
            <person name="Busche T."/>
            <person name="R C."/>
            <person name="Kalinowski J."/>
            <person name="Zyl L.V."/>
            <person name="Trindade M."/>
        </authorList>
    </citation>
    <scope>NUCLEOTIDE SEQUENCE [LARGE SCALE GENOMIC DNA]</scope>
    <source>
        <strain evidence="3 4">A5K-106</strain>
    </source>
</reference>
<reference evidence="3 4" key="1">
    <citation type="journal article" date="2015" name="Genome Announc.">
        <title>Draft Genome Sequences of Marine Isolates of Thalassomonas viridans and Thalassomonas actiniarum.</title>
        <authorList>
            <person name="Olonade I."/>
            <person name="van Zyl L.J."/>
            <person name="Trindade M."/>
        </authorList>
    </citation>
    <scope>NUCLEOTIDE SEQUENCE [LARGE SCALE GENOMIC DNA]</scope>
    <source>
        <strain evidence="3 4">A5K-106</strain>
    </source>
</reference>
<sequence length="310" mass="34839">MNKLTTILLPIGLVFINPALCAEATSTTVNGQITDAVAQQLVNNPVISEEKITEPAINNGSINEAVGPVPEQTEVAKTDSQLNPQLSAEPDAQQLLEFIDSLRGYQDQSFTFDLSNISFKDNEQKHRNKLAVKVLSDASLVEFTAPARSKGRKILKQAQNMWIRFPGTRNVLRISPAQRLLGEASNGDVTGTNFSEDYTASYQGTEMLNDKQVIKLELNAKHDKTTYKQVMFYLDSENNLPLRSDFYARSGKLAKQAYYTKFKEFDGDLKLHRMKLVDPIVAGSYTWMMFDNYQKQDLDSAIFHKDALTR</sequence>
<feature type="domain" description="Uncharacterized protein TP-0789" evidence="2">
    <location>
        <begin position="137"/>
        <end position="310"/>
    </location>
</feature>
<organism evidence="3 4">
    <name type="scientific">Thalassomonas actiniarum</name>
    <dbReference type="NCBI Taxonomy" id="485447"/>
    <lineage>
        <taxon>Bacteria</taxon>
        <taxon>Pseudomonadati</taxon>
        <taxon>Pseudomonadota</taxon>
        <taxon>Gammaproteobacteria</taxon>
        <taxon>Alteromonadales</taxon>
        <taxon>Colwelliaceae</taxon>
        <taxon>Thalassomonas</taxon>
    </lineage>
</organism>
<keyword evidence="3" id="KW-0449">Lipoprotein</keyword>
<evidence type="ECO:0000259" key="2">
    <source>
        <dbReference type="Pfam" id="PF17131"/>
    </source>
</evidence>
<keyword evidence="4" id="KW-1185">Reference proteome</keyword>
<dbReference type="Gene3D" id="2.50.20.10">
    <property type="entry name" value="Lipoprotein localisation LolA/LolB/LppX"/>
    <property type="match status" value="1"/>
</dbReference>
<proteinExistence type="predicted"/>
<gene>
    <name evidence="3" type="ORF">SG35_031680</name>
</gene>
<dbReference type="Pfam" id="PF17131">
    <property type="entry name" value="LolA_like"/>
    <property type="match status" value="1"/>
</dbReference>
<evidence type="ECO:0000313" key="4">
    <source>
        <dbReference type="Proteomes" id="UP000032568"/>
    </source>
</evidence>
<keyword evidence="1" id="KW-0732">Signal</keyword>
<dbReference type="RefSeq" id="WP_053042812.1">
    <property type="nucleotide sequence ID" value="NZ_CP059736.1"/>
</dbReference>
<protein>
    <submittedName>
        <fullName evidence="3">Outer membrane lipoprotein-sorting protein</fullName>
    </submittedName>
</protein>
<dbReference type="InterPro" id="IPR033399">
    <property type="entry name" value="TP_0789-like"/>
</dbReference>
<evidence type="ECO:0000313" key="3">
    <source>
        <dbReference type="EMBL" id="WDE02313.1"/>
    </source>
</evidence>
<dbReference type="KEGG" id="tact:SG35_031680"/>
<dbReference type="CDD" id="cd16329">
    <property type="entry name" value="LolA_like"/>
    <property type="match status" value="1"/>
</dbReference>